<reference evidence="2 3" key="1">
    <citation type="submission" date="2020-08" db="EMBL/GenBank/DDBJ databases">
        <title>Sequencing the genomes of 1000 actinobacteria strains.</title>
        <authorList>
            <person name="Klenk H.-P."/>
        </authorList>
    </citation>
    <scope>NUCLEOTIDE SEQUENCE [LARGE SCALE GENOMIC DNA]</scope>
    <source>
        <strain evidence="2 3">DSM 45084</strain>
    </source>
</reference>
<dbReference type="InterPro" id="IPR037401">
    <property type="entry name" value="SnoaL-like"/>
</dbReference>
<sequence>MRWLLVLAVGVLAACGTPTETRPVPTASVPLDTAAQRYVDAVAARDLDGLVASFTPDAVIVDVGREIAGHDEIRRWADAEVIGGVLTVLENTPRAGGTTMVVAFAPASGGGFRADYSFDISGGLITRADLTYA</sequence>
<evidence type="ECO:0000259" key="1">
    <source>
        <dbReference type="Pfam" id="PF12680"/>
    </source>
</evidence>
<dbReference type="AlphaFoldDB" id="A0A7W7T4M8"/>
<evidence type="ECO:0000313" key="3">
    <source>
        <dbReference type="Proteomes" id="UP000542674"/>
    </source>
</evidence>
<dbReference type="EMBL" id="JACHJS010000001">
    <property type="protein sequence ID" value="MBB4966221.1"/>
    <property type="molecule type" value="Genomic_DNA"/>
</dbReference>
<dbReference type="InterPro" id="IPR032710">
    <property type="entry name" value="NTF2-like_dom_sf"/>
</dbReference>
<proteinExistence type="predicted"/>
<dbReference type="Pfam" id="PF12680">
    <property type="entry name" value="SnoaL_2"/>
    <property type="match status" value="1"/>
</dbReference>
<dbReference type="PROSITE" id="PS51257">
    <property type="entry name" value="PROKAR_LIPOPROTEIN"/>
    <property type="match status" value="1"/>
</dbReference>
<keyword evidence="3" id="KW-1185">Reference proteome</keyword>
<accession>A0A7W7T4M8</accession>
<gene>
    <name evidence="2" type="ORF">F4559_003580</name>
</gene>
<protein>
    <recommendedName>
        <fullName evidence="1">SnoaL-like domain-containing protein</fullName>
    </recommendedName>
</protein>
<comment type="caution">
    <text evidence="2">The sequence shown here is derived from an EMBL/GenBank/DDBJ whole genome shotgun (WGS) entry which is preliminary data.</text>
</comment>
<dbReference type="Proteomes" id="UP000542674">
    <property type="component" value="Unassembled WGS sequence"/>
</dbReference>
<organism evidence="2 3">
    <name type="scientific">Saccharothrix violaceirubra</name>
    <dbReference type="NCBI Taxonomy" id="413306"/>
    <lineage>
        <taxon>Bacteria</taxon>
        <taxon>Bacillati</taxon>
        <taxon>Actinomycetota</taxon>
        <taxon>Actinomycetes</taxon>
        <taxon>Pseudonocardiales</taxon>
        <taxon>Pseudonocardiaceae</taxon>
        <taxon>Saccharothrix</taxon>
    </lineage>
</organism>
<dbReference type="SUPFAM" id="SSF54427">
    <property type="entry name" value="NTF2-like"/>
    <property type="match status" value="1"/>
</dbReference>
<dbReference type="Gene3D" id="3.10.450.50">
    <property type="match status" value="1"/>
</dbReference>
<name>A0A7W7T4M8_9PSEU</name>
<dbReference type="RefSeq" id="WP_184670092.1">
    <property type="nucleotide sequence ID" value="NZ_BAABAI010000005.1"/>
</dbReference>
<feature type="domain" description="SnoaL-like" evidence="1">
    <location>
        <begin position="35"/>
        <end position="125"/>
    </location>
</feature>
<evidence type="ECO:0000313" key="2">
    <source>
        <dbReference type="EMBL" id="MBB4966221.1"/>
    </source>
</evidence>